<dbReference type="AlphaFoldDB" id="A0AAW1R0E0"/>
<name>A0AAW1R0E0_9CHLO</name>
<dbReference type="Proteomes" id="UP001445335">
    <property type="component" value="Unassembled WGS sequence"/>
</dbReference>
<protein>
    <recommendedName>
        <fullName evidence="3">Secreted protein</fullName>
    </recommendedName>
</protein>
<accession>A0AAW1R0E0</accession>
<proteinExistence type="predicted"/>
<organism evidence="1 2">
    <name type="scientific">Elliptochloris bilobata</name>
    <dbReference type="NCBI Taxonomy" id="381761"/>
    <lineage>
        <taxon>Eukaryota</taxon>
        <taxon>Viridiplantae</taxon>
        <taxon>Chlorophyta</taxon>
        <taxon>core chlorophytes</taxon>
        <taxon>Trebouxiophyceae</taxon>
        <taxon>Trebouxiophyceae incertae sedis</taxon>
        <taxon>Elliptochloris clade</taxon>
        <taxon>Elliptochloris</taxon>
    </lineage>
</organism>
<evidence type="ECO:0008006" key="3">
    <source>
        <dbReference type="Google" id="ProtNLM"/>
    </source>
</evidence>
<keyword evidence="2" id="KW-1185">Reference proteome</keyword>
<evidence type="ECO:0000313" key="1">
    <source>
        <dbReference type="EMBL" id="KAK9827284.1"/>
    </source>
</evidence>
<gene>
    <name evidence="1" type="ORF">WJX81_000115</name>
</gene>
<dbReference type="EMBL" id="JALJOU010000059">
    <property type="protein sequence ID" value="KAK9827284.1"/>
    <property type="molecule type" value="Genomic_DNA"/>
</dbReference>
<evidence type="ECO:0000313" key="2">
    <source>
        <dbReference type="Proteomes" id="UP001445335"/>
    </source>
</evidence>
<sequence>MAVDSTRAAQHAALLELCFITCAVLCRLLGSTQISSIFSRAPCTSVRMPACIINLASISARRRVLVA</sequence>
<reference evidence="1 2" key="1">
    <citation type="journal article" date="2024" name="Nat. Commun.">
        <title>Phylogenomics reveals the evolutionary origins of lichenization in chlorophyte algae.</title>
        <authorList>
            <person name="Puginier C."/>
            <person name="Libourel C."/>
            <person name="Otte J."/>
            <person name="Skaloud P."/>
            <person name="Haon M."/>
            <person name="Grisel S."/>
            <person name="Petersen M."/>
            <person name="Berrin J.G."/>
            <person name="Delaux P.M."/>
            <person name="Dal Grande F."/>
            <person name="Keller J."/>
        </authorList>
    </citation>
    <scope>NUCLEOTIDE SEQUENCE [LARGE SCALE GENOMIC DNA]</scope>
    <source>
        <strain evidence="1 2">SAG 245.80</strain>
    </source>
</reference>
<comment type="caution">
    <text evidence="1">The sequence shown here is derived from an EMBL/GenBank/DDBJ whole genome shotgun (WGS) entry which is preliminary data.</text>
</comment>